<evidence type="ECO:0000313" key="11">
    <source>
        <dbReference type="Proteomes" id="UP000245942"/>
    </source>
</evidence>
<dbReference type="EMBL" id="KZ819321">
    <property type="protein sequence ID" value="PWN24187.1"/>
    <property type="molecule type" value="Genomic_DNA"/>
</dbReference>
<dbReference type="FunFam" id="1.20.1250.20:FF:000171">
    <property type="entry name" value="MFS general substrate transporter"/>
    <property type="match status" value="1"/>
</dbReference>
<feature type="transmembrane region" description="Helical" evidence="8">
    <location>
        <begin position="466"/>
        <end position="485"/>
    </location>
</feature>
<dbReference type="PANTHER" id="PTHR23511">
    <property type="entry name" value="SYNAPTIC VESICLE GLYCOPROTEIN 2"/>
    <property type="match status" value="1"/>
</dbReference>
<feature type="transmembrane region" description="Helical" evidence="8">
    <location>
        <begin position="128"/>
        <end position="147"/>
    </location>
</feature>
<feature type="compositionally biased region" description="Basic and acidic residues" evidence="7">
    <location>
        <begin position="28"/>
        <end position="41"/>
    </location>
</feature>
<dbReference type="OrthoDB" id="3936150at2759"/>
<dbReference type="Gene3D" id="1.20.1250.20">
    <property type="entry name" value="MFS general substrate transporter like domains"/>
    <property type="match status" value="1"/>
</dbReference>
<dbReference type="PROSITE" id="PS50850">
    <property type="entry name" value="MFS"/>
    <property type="match status" value="1"/>
</dbReference>
<evidence type="ECO:0000256" key="6">
    <source>
        <dbReference type="ARBA" id="ARBA00023136"/>
    </source>
</evidence>
<protein>
    <submittedName>
        <fullName evidence="10">MFS general substrate transporter</fullName>
    </submittedName>
</protein>
<feature type="transmembrane region" description="Helical" evidence="8">
    <location>
        <begin position="183"/>
        <end position="206"/>
    </location>
</feature>
<organism evidence="10 11">
    <name type="scientific">Pseudomicrostroma glucosiphilum</name>
    <dbReference type="NCBI Taxonomy" id="1684307"/>
    <lineage>
        <taxon>Eukaryota</taxon>
        <taxon>Fungi</taxon>
        <taxon>Dikarya</taxon>
        <taxon>Basidiomycota</taxon>
        <taxon>Ustilaginomycotina</taxon>
        <taxon>Exobasidiomycetes</taxon>
        <taxon>Microstromatales</taxon>
        <taxon>Microstromatales incertae sedis</taxon>
        <taxon>Pseudomicrostroma</taxon>
    </lineage>
</organism>
<evidence type="ECO:0000256" key="1">
    <source>
        <dbReference type="ARBA" id="ARBA00004141"/>
    </source>
</evidence>
<dbReference type="SUPFAM" id="SSF103473">
    <property type="entry name" value="MFS general substrate transporter"/>
    <property type="match status" value="1"/>
</dbReference>
<comment type="similarity">
    <text evidence="2">Belongs to the major facilitator superfamily.</text>
</comment>
<dbReference type="InterPro" id="IPR011701">
    <property type="entry name" value="MFS"/>
</dbReference>
<gene>
    <name evidence="10" type="ORF">BCV69DRAFT_280082</name>
</gene>
<evidence type="ECO:0000256" key="5">
    <source>
        <dbReference type="ARBA" id="ARBA00022989"/>
    </source>
</evidence>
<evidence type="ECO:0000256" key="8">
    <source>
        <dbReference type="SAM" id="Phobius"/>
    </source>
</evidence>
<feature type="region of interest" description="Disordered" evidence="7">
    <location>
        <begin position="1"/>
        <end position="48"/>
    </location>
</feature>
<feature type="transmembrane region" description="Helical" evidence="8">
    <location>
        <begin position="398"/>
        <end position="419"/>
    </location>
</feature>
<feature type="transmembrane region" description="Helical" evidence="8">
    <location>
        <begin position="159"/>
        <end position="177"/>
    </location>
</feature>
<evidence type="ECO:0000256" key="2">
    <source>
        <dbReference type="ARBA" id="ARBA00008335"/>
    </source>
</evidence>
<dbReference type="InterPro" id="IPR020846">
    <property type="entry name" value="MFS_dom"/>
</dbReference>
<dbReference type="Pfam" id="PF07690">
    <property type="entry name" value="MFS_1"/>
    <property type="match status" value="1"/>
</dbReference>
<sequence length="582" mass="62253">MSSNVQQEVVNTDQNSYEKGGSPTGNGHGKDTDPRGKEETSHGTFADGFDDDFNKSRVDAGGVSAGYERKVFLMNKIMQEEIGFGAWHWGLMLVAGLGWLIDNIWLQGVAIILPEVGKEFSDAVHTPWMTFALYIGLISGAAFWGIMADVVGRRFSFNATLFIGGVFGIAAGGAPSFTALGGMLAALGFGIGGSLPVDGMLFLEFIPGSHQYLLTFLSVFWAFGQLLASLVAWPLIDNYSCNGSNSAPIANGPCDVALNMGWRYTFYTLGGFTMVCWIARFFIFRLPESPKYLLFHGRDAEAIEVLRDIAGRCGKTIPEDVLSLSILRSVAGEDTTVTEEDAIVKKRKGLGGMMDDAKALPANLSKALGGKTKHEGGFLAHFKPLFATKKLAWQSSNLIFIWGLIGLAYPLYNAFLPSYLAARNGVSGSSGTNATYRDYAIISTCGIPGSIFAAWFVELPRSGRKGALAVSTLITGVFVFALTGAPNDAAYLALNCIAACFQNMMYGVLYGYTPESFPAPVRGTGDGLCSSFNRITGLMAPVIKIYATGNVAAPLFCAGAIFCLAAIMSLFLTVETQGRSAM</sequence>
<feature type="domain" description="Major facilitator superfamily (MFS) profile" evidence="9">
    <location>
        <begin position="91"/>
        <end position="577"/>
    </location>
</feature>
<keyword evidence="4 8" id="KW-0812">Transmembrane</keyword>
<dbReference type="GO" id="GO:0016020">
    <property type="term" value="C:membrane"/>
    <property type="evidence" value="ECO:0007669"/>
    <property type="project" value="UniProtKB-SubCell"/>
</dbReference>
<feature type="transmembrane region" description="Helical" evidence="8">
    <location>
        <begin position="491"/>
        <end position="512"/>
    </location>
</feature>
<dbReference type="PANTHER" id="PTHR23511:SF5">
    <property type="entry name" value="MAJOR FACILITATOR-TYPE TRANSPORTER HXNZ-RELATED"/>
    <property type="match status" value="1"/>
</dbReference>
<evidence type="ECO:0000256" key="7">
    <source>
        <dbReference type="SAM" id="MobiDB-lite"/>
    </source>
</evidence>
<keyword evidence="11" id="KW-1185">Reference proteome</keyword>
<dbReference type="GeneID" id="37013219"/>
<comment type="subcellular location">
    <subcellularLocation>
        <location evidence="1">Membrane</location>
        <topology evidence="1">Multi-pass membrane protein</topology>
    </subcellularLocation>
</comment>
<dbReference type="InterPro" id="IPR036259">
    <property type="entry name" value="MFS_trans_sf"/>
</dbReference>
<evidence type="ECO:0000259" key="9">
    <source>
        <dbReference type="PROSITE" id="PS50850"/>
    </source>
</evidence>
<evidence type="ECO:0000313" key="10">
    <source>
        <dbReference type="EMBL" id="PWN24187.1"/>
    </source>
</evidence>
<accession>A0A316UFT4</accession>
<evidence type="ECO:0000256" key="4">
    <source>
        <dbReference type="ARBA" id="ARBA00022692"/>
    </source>
</evidence>
<dbReference type="CDD" id="cd17316">
    <property type="entry name" value="MFS_SV2_like"/>
    <property type="match status" value="1"/>
</dbReference>
<dbReference type="Proteomes" id="UP000245942">
    <property type="component" value="Unassembled WGS sequence"/>
</dbReference>
<keyword evidence="6 8" id="KW-0472">Membrane</keyword>
<proteinExistence type="inferred from homology"/>
<reference evidence="10 11" key="1">
    <citation type="journal article" date="2018" name="Mol. Biol. Evol.">
        <title>Broad Genomic Sampling Reveals a Smut Pathogenic Ancestry of the Fungal Clade Ustilaginomycotina.</title>
        <authorList>
            <person name="Kijpornyongpan T."/>
            <person name="Mondo S.J."/>
            <person name="Barry K."/>
            <person name="Sandor L."/>
            <person name="Lee J."/>
            <person name="Lipzen A."/>
            <person name="Pangilinan J."/>
            <person name="LaButti K."/>
            <person name="Hainaut M."/>
            <person name="Henrissat B."/>
            <person name="Grigoriev I.V."/>
            <person name="Spatafora J.W."/>
            <person name="Aime M.C."/>
        </authorList>
    </citation>
    <scope>NUCLEOTIDE SEQUENCE [LARGE SCALE GENOMIC DNA]</scope>
    <source>
        <strain evidence="10 11">MCA 4718</strain>
    </source>
</reference>
<feature type="compositionally biased region" description="Polar residues" evidence="7">
    <location>
        <begin position="1"/>
        <end position="17"/>
    </location>
</feature>
<dbReference type="RefSeq" id="XP_025351347.1">
    <property type="nucleotide sequence ID" value="XM_025491485.1"/>
</dbReference>
<dbReference type="GO" id="GO:0022857">
    <property type="term" value="F:transmembrane transporter activity"/>
    <property type="evidence" value="ECO:0007669"/>
    <property type="project" value="InterPro"/>
</dbReference>
<feature type="transmembrane region" description="Helical" evidence="8">
    <location>
        <begin position="264"/>
        <end position="283"/>
    </location>
</feature>
<feature type="transmembrane region" description="Helical" evidence="8">
    <location>
        <begin position="439"/>
        <end position="459"/>
    </location>
</feature>
<keyword evidence="5 8" id="KW-1133">Transmembrane helix</keyword>
<dbReference type="AlphaFoldDB" id="A0A316UFT4"/>
<keyword evidence="3" id="KW-0813">Transport</keyword>
<feature type="transmembrane region" description="Helical" evidence="8">
    <location>
        <begin position="551"/>
        <end position="572"/>
    </location>
</feature>
<feature type="transmembrane region" description="Helical" evidence="8">
    <location>
        <begin position="213"/>
        <end position="236"/>
    </location>
</feature>
<name>A0A316UFT4_9BASI</name>
<evidence type="ECO:0000256" key="3">
    <source>
        <dbReference type="ARBA" id="ARBA00022448"/>
    </source>
</evidence>
<feature type="transmembrane region" description="Helical" evidence="8">
    <location>
        <begin position="82"/>
        <end position="101"/>
    </location>
</feature>